<gene>
    <name evidence="1" type="ORF">DPMN_117611</name>
</gene>
<protein>
    <submittedName>
        <fullName evidence="1">Uncharacterized protein</fullName>
    </submittedName>
</protein>
<reference evidence="1" key="2">
    <citation type="submission" date="2020-11" db="EMBL/GenBank/DDBJ databases">
        <authorList>
            <person name="McCartney M.A."/>
            <person name="Auch B."/>
            <person name="Kono T."/>
            <person name="Mallez S."/>
            <person name="Becker A."/>
            <person name="Gohl D.M."/>
            <person name="Silverstein K.A.T."/>
            <person name="Koren S."/>
            <person name="Bechman K.B."/>
            <person name="Herman A."/>
            <person name="Abrahante J.E."/>
            <person name="Garbe J."/>
        </authorList>
    </citation>
    <scope>NUCLEOTIDE SEQUENCE</scope>
    <source>
        <strain evidence="1">Duluth1</strain>
        <tissue evidence="1">Whole animal</tissue>
    </source>
</reference>
<name>A0A9D4GIN9_DREPO</name>
<dbReference type="Proteomes" id="UP000828390">
    <property type="component" value="Unassembled WGS sequence"/>
</dbReference>
<evidence type="ECO:0000313" key="1">
    <source>
        <dbReference type="EMBL" id="KAH3816103.1"/>
    </source>
</evidence>
<dbReference type="AlphaFoldDB" id="A0A9D4GIN9"/>
<sequence>MYAYDCHGVLKCPLMNKQIGEEMATLDPSDAQLMLKKESLPAVRISNTADKFFKDLDEHLLSFTFPERELSDLQGAVYE</sequence>
<dbReference type="EMBL" id="JAIWYP010000005">
    <property type="protein sequence ID" value="KAH3816103.1"/>
    <property type="molecule type" value="Genomic_DNA"/>
</dbReference>
<accession>A0A9D4GIN9</accession>
<keyword evidence="2" id="KW-1185">Reference proteome</keyword>
<proteinExistence type="predicted"/>
<comment type="caution">
    <text evidence="1">The sequence shown here is derived from an EMBL/GenBank/DDBJ whole genome shotgun (WGS) entry which is preliminary data.</text>
</comment>
<evidence type="ECO:0000313" key="2">
    <source>
        <dbReference type="Proteomes" id="UP000828390"/>
    </source>
</evidence>
<organism evidence="1 2">
    <name type="scientific">Dreissena polymorpha</name>
    <name type="common">Zebra mussel</name>
    <name type="synonym">Mytilus polymorpha</name>
    <dbReference type="NCBI Taxonomy" id="45954"/>
    <lineage>
        <taxon>Eukaryota</taxon>
        <taxon>Metazoa</taxon>
        <taxon>Spiralia</taxon>
        <taxon>Lophotrochozoa</taxon>
        <taxon>Mollusca</taxon>
        <taxon>Bivalvia</taxon>
        <taxon>Autobranchia</taxon>
        <taxon>Heteroconchia</taxon>
        <taxon>Euheterodonta</taxon>
        <taxon>Imparidentia</taxon>
        <taxon>Neoheterodontei</taxon>
        <taxon>Myida</taxon>
        <taxon>Dreissenoidea</taxon>
        <taxon>Dreissenidae</taxon>
        <taxon>Dreissena</taxon>
    </lineage>
</organism>
<reference evidence="1" key="1">
    <citation type="journal article" date="2019" name="bioRxiv">
        <title>The Genome of the Zebra Mussel, Dreissena polymorpha: A Resource for Invasive Species Research.</title>
        <authorList>
            <person name="McCartney M.A."/>
            <person name="Auch B."/>
            <person name="Kono T."/>
            <person name="Mallez S."/>
            <person name="Zhang Y."/>
            <person name="Obille A."/>
            <person name="Becker A."/>
            <person name="Abrahante J.E."/>
            <person name="Garbe J."/>
            <person name="Badalamenti J.P."/>
            <person name="Herman A."/>
            <person name="Mangelson H."/>
            <person name="Liachko I."/>
            <person name="Sullivan S."/>
            <person name="Sone E.D."/>
            <person name="Koren S."/>
            <person name="Silverstein K.A.T."/>
            <person name="Beckman K.B."/>
            <person name="Gohl D.M."/>
        </authorList>
    </citation>
    <scope>NUCLEOTIDE SEQUENCE</scope>
    <source>
        <strain evidence="1">Duluth1</strain>
        <tissue evidence="1">Whole animal</tissue>
    </source>
</reference>